<accession>A0A843W769</accession>
<gene>
    <name evidence="1" type="ORF">Taro_038615</name>
</gene>
<dbReference type="GO" id="GO:0005829">
    <property type="term" value="C:cytosol"/>
    <property type="evidence" value="ECO:0007669"/>
    <property type="project" value="TreeGrafter"/>
</dbReference>
<dbReference type="AlphaFoldDB" id="A0A843W769"/>
<keyword evidence="2" id="KW-1185">Reference proteome</keyword>
<dbReference type="GO" id="GO:0005739">
    <property type="term" value="C:mitochondrion"/>
    <property type="evidence" value="ECO:0007669"/>
    <property type="project" value="TreeGrafter"/>
</dbReference>
<dbReference type="OrthoDB" id="1731194at2759"/>
<comment type="caution">
    <text evidence="1">The sequence shown here is derived from an EMBL/GenBank/DDBJ whole genome shotgun (WGS) entry which is preliminary data.</text>
</comment>
<dbReference type="GO" id="GO:0019239">
    <property type="term" value="F:deaminase activity"/>
    <property type="evidence" value="ECO:0007669"/>
    <property type="project" value="TreeGrafter"/>
</dbReference>
<organism evidence="1 2">
    <name type="scientific">Colocasia esculenta</name>
    <name type="common">Wild taro</name>
    <name type="synonym">Arum esculentum</name>
    <dbReference type="NCBI Taxonomy" id="4460"/>
    <lineage>
        <taxon>Eukaryota</taxon>
        <taxon>Viridiplantae</taxon>
        <taxon>Streptophyta</taxon>
        <taxon>Embryophyta</taxon>
        <taxon>Tracheophyta</taxon>
        <taxon>Spermatophyta</taxon>
        <taxon>Magnoliopsida</taxon>
        <taxon>Liliopsida</taxon>
        <taxon>Araceae</taxon>
        <taxon>Aroideae</taxon>
        <taxon>Colocasieae</taxon>
        <taxon>Colocasia</taxon>
    </lineage>
</organism>
<dbReference type="PANTHER" id="PTHR11803">
    <property type="entry name" value="2-IMINOBUTANOATE/2-IMINOPROPANOATE DEAMINASE RIDA"/>
    <property type="match status" value="1"/>
</dbReference>
<protein>
    <submittedName>
        <fullName evidence="1">Uncharacterized protein</fullName>
    </submittedName>
</protein>
<dbReference type="CDD" id="cd00448">
    <property type="entry name" value="YjgF_YER057c_UK114_family"/>
    <property type="match status" value="1"/>
</dbReference>
<evidence type="ECO:0000313" key="2">
    <source>
        <dbReference type="Proteomes" id="UP000652761"/>
    </source>
</evidence>
<name>A0A843W769_COLES</name>
<dbReference type="Gene3D" id="3.30.1330.40">
    <property type="entry name" value="RutC-like"/>
    <property type="match status" value="1"/>
</dbReference>
<dbReference type="Proteomes" id="UP000652761">
    <property type="component" value="Unassembled WGS sequence"/>
</dbReference>
<dbReference type="InterPro" id="IPR035959">
    <property type="entry name" value="RutC-like_sf"/>
</dbReference>
<dbReference type="SUPFAM" id="SSF55298">
    <property type="entry name" value="YjgF-like"/>
    <property type="match status" value="1"/>
</dbReference>
<evidence type="ECO:0000313" key="1">
    <source>
        <dbReference type="EMBL" id="MQM05802.1"/>
    </source>
</evidence>
<dbReference type="EMBL" id="NMUH01003477">
    <property type="protein sequence ID" value="MQM05802.1"/>
    <property type="molecule type" value="Genomic_DNA"/>
</dbReference>
<reference evidence="1" key="1">
    <citation type="submission" date="2017-07" db="EMBL/GenBank/DDBJ databases">
        <title>Taro Niue Genome Assembly and Annotation.</title>
        <authorList>
            <person name="Atibalentja N."/>
            <person name="Keating K."/>
            <person name="Fields C.J."/>
        </authorList>
    </citation>
    <scope>NUCLEOTIDE SEQUENCE</scope>
    <source>
        <strain evidence="1">Niue_2</strain>
        <tissue evidence="1">Leaf</tissue>
    </source>
</reference>
<dbReference type="PANTHER" id="PTHR11803:SF39">
    <property type="entry name" value="2-IMINOBUTANOATE_2-IMINOPROPANOATE DEAMINASE"/>
    <property type="match status" value="1"/>
</dbReference>
<dbReference type="InterPro" id="IPR006175">
    <property type="entry name" value="YjgF/YER057c/UK114"/>
</dbReference>
<sequence length="63" mass="6811">MLCDLSFQVIKEAVQTDKAPAALGPYSQAIKANNLIFVSGVLGLVPETGKFISDNIEDQMEQI</sequence>
<proteinExistence type="predicted"/>
<dbReference type="Pfam" id="PF01042">
    <property type="entry name" value="Ribonuc_L-PSP"/>
    <property type="match status" value="1"/>
</dbReference>